<accession>A0A381W255</accession>
<name>A0A381W255_9ZZZZ</name>
<gene>
    <name evidence="1" type="ORF">METZ01_LOCUS99489</name>
</gene>
<protein>
    <submittedName>
        <fullName evidence="1">Uncharacterized protein</fullName>
    </submittedName>
</protein>
<organism evidence="1">
    <name type="scientific">marine metagenome</name>
    <dbReference type="NCBI Taxonomy" id="408172"/>
    <lineage>
        <taxon>unclassified sequences</taxon>
        <taxon>metagenomes</taxon>
        <taxon>ecological metagenomes</taxon>
    </lineage>
</organism>
<proteinExistence type="predicted"/>
<evidence type="ECO:0000313" key="1">
    <source>
        <dbReference type="EMBL" id="SVA46635.1"/>
    </source>
</evidence>
<dbReference type="AlphaFoldDB" id="A0A381W255"/>
<reference evidence="1" key="1">
    <citation type="submission" date="2018-05" db="EMBL/GenBank/DDBJ databases">
        <authorList>
            <person name="Lanie J.A."/>
            <person name="Ng W.-L."/>
            <person name="Kazmierczak K.M."/>
            <person name="Andrzejewski T.M."/>
            <person name="Davidsen T.M."/>
            <person name="Wayne K.J."/>
            <person name="Tettelin H."/>
            <person name="Glass J.I."/>
            <person name="Rusch D."/>
            <person name="Podicherti R."/>
            <person name="Tsui H.-C.T."/>
            <person name="Winkler M.E."/>
        </authorList>
    </citation>
    <scope>NUCLEOTIDE SEQUENCE</scope>
</reference>
<dbReference type="EMBL" id="UINC01010491">
    <property type="protein sequence ID" value="SVA46635.1"/>
    <property type="molecule type" value="Genomic_DNA"/>
</dbReference>
<sequence>MEIEKLNIYKRLRDFNVPTSILDNIFSDEQDLDVLIKGWNNLQKAGFKDDEIAGKISELILKEIGFNPTQKPVEK</sequence>